<dbReference type="PROSITE" id="PS50931">
    <property type="entry name" value="HTH_LYSR"/>
    <property type="match status" value="1"/>
</dbReference>
<evidence type="ECO:0000256" key="3">
    <source>
        <dbReference type="ARBA" id="ARBA00023125"/>
    </source>
</evidence>
<protein>
    <submittedName>
        <fullName evidence="6">LysR family transcriptional regulator</fullName>
    </submittedName>
</protein>
<evidence type="ECO:0000256" key="2">
    <source>
        <dbReference type="ARBA" id="ARBA00023015"/>
    </source>
</evidence>
<comment type="similarity">
    <text evidence="1">Belongs to the LysR transcriptional regulatory family.</text>
</comment>
<dbReference type="InterPro" id="IPR005119">
    <property type="entry name" value="LysR_subst-bd"/>
</dbReference>
<accession>A0A2W6AIA5</accession>
<evidence type="ECO:0000313" key="7">
    <source>
        <dbReference type="Proteomes" id="UP000248724"/>
    </source>
</evidence>
<proteinExistence type="inferred from homology"/>
<dbReference type="PANTHER" id="PTHR30126:SF40">
    <property type="entry name" value="HTH-TYPE TRANSCRIPTIONAL REGULATOR GLTR"/>
    <property type="match status" value="1"/>
</dbReference>
<dbReference type="InterPro" id="IPR036390">
    <property type="entry name" value="WH_DNA-bd_sf"/>
</dbReference>
<evidence type="ECO:0000256" key="4">
    <source>
        <dbReference type="ARBA" id="ARBA00023163"/>
    </source>
</evidence>
<dbReference type="FunFam" id="1.10.10.10:FF:000001">
    <property type="entry name" value="LysR family transcriptional regulator"/>
    <property type="match status" value="1"/>
</dbReference>
<keyword evidence="2" id="KW-0805">Transcription regulation</keyword>
<name>A0A2W6AIA5_9BACT</name>
<comment type="caution">
    <text evidence="6">The sequence shown here is derived from an EMBL/GenBank/DDBJ whole genome shotgun (WGS) entry which is preliminary data.</text>
</comment>
<dbReference type="SUPFAM" id="SSF46785">
    <property type="entry name" value="Winged helix' DNA-binding domain"/>
    <property type="match status" value="1"/>
</dbReference>
<dbReference type="PANTHER" id="PTHR30126">
    <property type="entry name" value="HTH-TYPE TRANSCRIPTIONAL REGULATOR"/>
    <property type="match status" value="1"/>
</dbReference>
<dbReference type="GO" id="GO:0000976">
    <property type="term" value="F:transcription cis-regulatory region binding"/>
    <property type="evidence" value="ECO:0007669"/>
    <property type="project" value="TreeGrafter"/>
</dbReference>
<dbReference type="Proteomes" id="UP000248724">
    <property type="component" value="Unassembled WGS sequence"/>
</dbReference>
<evidence type="ECO:0000259" key="5">
    <source>
        <dbReference type="PROSITE" id="PS50931"/>
    </source>
</evidence>
<dbReference type="InterPro" id="IPR036388">
    <property type="entry name" value="WH-like_DNA-bd_sf"/>
</dbReference>
<organism evidence="6 7">
    <name type="scientific">Candidatus Aeolococcus gillhamiae</name>
    <dbReference type="NCBI Taxonomy" id="3127015"/>
    <lineage>
        <taxon>Bacteria</taxon>
        <taxon>Bacillati</taxon>
        <taxon>Candidatus Dormiibacterota</taxon>
        <taxon>Candidatus Dormibacteria</taxon>
        <taxon>Candidatus Aeolococcales</taxon>
        <taxon>Candidatus Aeolococcaceae</taxon>
        <taxon>Candidatus Aeolococcus</taxon>
    </lineage>
</organism>
<evidence type="ECO:0000256" key="1">
    <source>
        <dbReference type="ARBA" id="ARBA00009437"/>
    </source>
</evidence>
<dbReference type="PRINTS" id="PR00039">
    <property type="entry name" value="HTHLYSR"/>
</dbReference>
<gene>
    <name evidence="6" type="ORF">DLM65_02175</name>
</gene>
<dbReference type="Gene3D" id="3.40.190.10">
    <property type="entry name" value="Periplasmic binding protein-like II"/>
    <property type="match status" value="2"/>
</dbReference>
<keyword evidence="3" id="KW-0238">DNA-binding</keyword>
<dbReference type="AlphaFoldDB" id="A0A2W6AIA5"/>
<dbReference type="Pfam" id="PF00126">
    <property type="entry name" value="HTH_1"/>
    <property type="match status" value="1"/>
</dbReference>
<feature type="domain" description="HTH lysR-type" evidence="5">
    <location>
        <begin position="1"/>
        <end position="58"/>
    </location>
</feature>
<dbReference type="Pfam" id="PF03466">
    <property type="entry name" value="LysR_substrate"/>
    <property type="match status" value="1"/>
</dbReference>
<reference evidence="6 7" key="1">
    <citation type="journal article" date="2017" name="Nature">
        <title>Atmospheric trace gases support primary production in Antarctic desert surface soil.</title>
        <authorList>
            <person name="Ji M."/>
            <person name="Greening C."/>
            <person name="Vanwonterghem I."/>
            <person name="Carere C.R."/>
            <person name="Bay S.K."/>
            <person name="Steen J.A."/>
            <person name="Montgomery K."/>
            <person name="Lines T."/>
            <person name="Beardall J."/>
            <person name="van Dorst J."/>
            <person name="Snape I."/>
            <person name="Stott M.B."/>
            <person name="Hugenholtz P."/>
            <person name="Ferrari B.C."/>
        </authorList>
    </citation>
    <scope>NUCLEOTIDE SEQUENCE [LARGE SCALE GENOMIC DNA]</scope>
    <source>
        <strain evidence="6">RRmetagenome_bin12</strain>
    </source>
</reference>
<dbReference type="EMBL" id="QHBU01000038">
    <property type="protein sequence ID" value="PZR83314.1"/>
    <property type="molecule type" value="Genomic_DNA"/>
</dbReference>
<dbReference type="InterPro" id="IPR000847">
    <property type="entry name" value="LysR_HTH_N"/>
</dbReference>
<sequence>MTLRQLATFLEVARAGSVKGAAEQLFVTQPAVSAVLASLQRELGVDLVARDGRGLRLTDAGRVLADYARRIHGMLDEAAAATTGVQARGRLRMAAVTTAGEHLLPAAIAGFRELHPTAEVSLEVANRGHVWERLDAHEVDLVVAGRPPAARLLRSRAARPNQLVIVAAPGIGTSLTAAALAGQTWLLRERGSGTRATTEEYLAALGIEPASLTLGSNGAIREAAAVGLGITLISSEAVEVELAAGRLVTVAAPDVPLRRDWHVVTRAEERLPESASLFLTYLVERCRFVPTDEG</sequence>
<dbReference type="Gene3D" id="1.10.10.10">
    <property type="entry name" value="Winged helix-like DNA-binding domain superfamily/Winged helix DNA-binding domain"/>
    <property type="match status" value="1"/>
</dbReference>
<dbReference type="SUPFAM" id="SSF53850">
    <property type="entry name" value="Periplasmic binding protein-like II"/>
    <property type="match status" value="1"/>
</dbReference>
<evidence type="ECO:0000313" key="6">
    <source>
        <dbReference type="EMBL" id="PZR83314.1"/>
    </source>
</evidence>
<dbReference type="GO" id="GO:0003700">
    <property type="term" value="F:DNA-binding transcription factor activity"/>
    <property type="evidence" value="ECO:0007669"/>
    <property type="project" value="InterPro"/>
</dbReference>
<keyword evidence="4" id="KW-0804">Transcription</keyword>